<dbReference type="GO" id="GO:0003729">
    <property type="term" value="F:mRNA binding"/>
    <property type="evidence" value="ECO:0007669"/>
    <property type="project" value="InterPro"/>
</dbReference>
<dbReference type="GO" id="GO:0016787">
    <property type="term" value="F:hydrolase activity"/>
    <property type="evidence" value="ECO:0007669"/>
    <property type="project" value="UniProtKB-KW"/>
</dbReference>
<evidence type="ECO:0000256" key="5">
    <source>
        <dbReference type="ARBA" id="ARBA00022801"/>
    </source>
</evidence>
<name>K1MEI6_9LACT</name>
<evidence type="ECO:0000256" key="1">
    <source>
        <dbReference type="ARBA" id="ARBA00006620"/>
    </source>
</evidence>
<dbReference type="GO" id="GO:0004519">
    <property type="term" value="F:endonuclease activity"/>
    <property type="evidence" value="ECO:0007669"/>
    <property type="project" value="UniProtKB-KW"/>
</dbReference>
<evidence type="ECO:0000256" key="6">
    <source>
        <dbReference type="ARBA" id="ARBA00022884"/>
    </source>
</evidence>
<dbReference type="SUPFAM" id="SSF54786">
    <property type="entry name" value="YcfA/nrd intein domain"/>
    <property type="match status" value="1"/>
</dbReference>
<evidence type="ECO:0000256" key="4">
    <source>
        <dbReference type="ARBA" id="ARBA00022759"/>
    </source>
</evidence>
<organism evidence="9 10">
    <name type="scientific">Facklamia hominis CCUG 36813</name>
    <dbReference type="NCBI Taxonomy" id="883111"/>
    <lineage>
        <taxon>Bacteria</taxon>
        <taxon>Bacillati</taxon>
        <taxon>Bacillota</taxon>
        <taxon>Bacilli</taxon>
        <taxon>Lactobacillales</taxon>
        <taxon>Aerococcaceae</taxon>
        <taxon>Facklamia</taxon>
    </lineage>
</organism>
<comment type="caution">
    <text evidence="9">The sequence shown here is derived from an EMBL/GenBank/DDBJ whole genome shotgun (WGS) entry which is preliminary data.</text>
</comment>
<dbReference type="Proteomes" id="UP000004465">
    <property type="component" value="Unassembled WGS sequence"/>
</dbReference>
<evidence type="ECO:0000313" key="10">
    <source>
        <dbReference type="Proteomes" id="UP000004465"/>
    </source>
</evidence>
<dbReference type="HOGENOM" id="CLU_164851_6_0_9"/>
<evidence type="ECO:0000256" key="7">
    <source>
        <dbReference type="ARBA" id="ARBA00023016"/>
    </source>
</evidence>
<evidence type="ECO:0008006" key="11">
    <source>
        <dbReference type="Google" id="ProtNLM"/>
    </source>
</evidence>
<evidence type="ECO:0000256" key="3">
    <source>
        <dbReference type="ARBA" id="ARBA00022722"/>
    </source>
</evidence>
<evidence type="ECO:0000313" key="9">
    <source>
        <dbReference type="EMBL" id="EKB54479.1"/>
    </source>
</evidence>
<dbReference type="PATRIC" id="fig|883111.3.peg.673"/>
<evidence type="ECO:0000256" key="2">
    <source>
        <dbReference type="ARBA" id="ARBA00022649"/>
    </source>
</evidence>
<dbReference type="AlphaFoldDB" id="K1MEI6"/>
<keyword evidence="4" id="KW-0255">Endonuclease</keyword>
<evidence type="ECO:0000256" key="8">
    <source>
        <dbReference type="SAM" id="MobiDB-lite"/>
    </source>
</evidence>
<keyword evidence="2" id="KW-1277">Toxin-antitoxin system</keyword>
<keyword evidence="5" id="KW-0378">Hydrolase</keyword>
<sequence length="61" mass="6816">MNKRDLVKLLSKNGFEKTELGKGSHEVWRHPDGRVTTVPKPSRSDYAPGTLNKILKDAGLK</sequence>
<dbReference type="Pfam" id="PF07927">
    <property type="entry name" value="HicA_toxin"/>
    <property type="match status" value="1"/>
</dbReference>
<comment type="similarity">
    <text evidence="1">Belongs to the HicA mRNA interferase family.</text>
</comment>
<accession>K1MEI6</accession>
<feature type="compositionally biased region" description="Basic and acidic residues" evidence="8">
    <location>
        <begin position="22"/>
        <end position="33"/>
    </location>
</feature>
<protein>
    <recommendedName>
        <fullName evidence="11">Addiction module toxin, HicA family</fullName>
    </recommendedName>
</protein>
<proteinExistence type="inferred from homology"/>
<keyword evidence="7" id="KW-0346">Stress response</keyword>
<dbReference type="OrthoDB" id="286048at2"/>
<keyword evidence="3" id="KW-0540">Nuclease</keyword>
<dbReference type="InterPro" id="IPR038570">
    <property type="entry name" value="HicA_sf"/>
</dbReference>
<dbReference type="InterPro" id="IPR012933">
    <property type="entry name" value="HicA_mRNA_interferase"/>
</dbReference>
<dbReference type="Gene3D" id="3.30.920.30">
    <property type="entry name" value="Hypothetical protein"/>
    <property type="match status" value="1"/>
</dbReference>
<feature type="region of interest" description="Disordered" evidence="8">
    <location>
        <begin position="22"/>
        <end position="50"/>
    </location>
</feature>
<keyword evidence="10" id="KW-1185">Reference proteome</keyword>
<dbReference type="EMBL" id="AGZD01000007">
    <property type="protein sequence ID" value="EKB54479.1"/>
    <property type="molecule type" value="Genomic_DNA"/>
</dbReference>
<reference evidence="9 10" key="1">
    <citation type="submission" date="2012-07" db="EMBL/GenBank/DDBJ databases">
        <title>The Genome Sequence of Facklamia hominis CCUG 36813.</title>
        <authorList>
            <consortium name="The Broad Institute Genome Sequencing Platform"/>
            <person name="Earl A."/>
            <person name="Ward D."/>
            <person name="Feldgarden M."/>
            <person name="Gevers D."/>
            <person name="Huys G."/>
            <person name="Walker B."/>
            <person name="Young S.K."/>
            <person name="Zeng Q."/>
            <person name="Gargeya S."/>
            <person name="Fitzgerald M."/>
            <person name="Haas B."/>
            <person name="Abouelleil A."/>
            <person name="Alvarado L."/>
            <person name="Arachchi H.M."/>
            <person name="Berlin A.M."/>
            <person name="Chapman S.B."/>
            <person name="Goldberg J."/>
            <person name="Griggs A."/>
            <person name="Gujja S."/>
            <person name="Hansen M."/>
            <person name="Howarth C."/>
            <person name="Imamovic A."/>
            <person name="Larimer J."/>
            <person name="McCowen C."/>
            <person name="Montmayeur A."/>
            <person name="Murphy C."/>
            <person name="Neiman D."/>
            <person name="Pearson M."/>
            <person name="Priest M."/>
            <person name="Roberts A."/>
            <person name="Saif S."/>
            <person name="Shea T."/>
            <person name="Sisk P."/>
            <person name="Sykes S."/>
            <person name="Wortman J."/>
            <person name="Nusbaum C."/>
            <person name="Birren B."/>
        </authorList>
    </citation>
    <scope>NUCLEOTIDE SEQUENCE [LARGE SCALE GENOMIC DNA]</scope>
    <source>
        <strain evidence="9 10">CCUG 36813</strain>
    </source>
</reference>
<dbReference type="RefSeq" id="WP_006907989.1">
    <property type="nucleotide sequence ID" value="NZ_JH932292.1"/>
</dbReference>
<dbReference type="STRING" id="883111.HMPREF9706_00669"/>
<keyword evidence="6" id="KW-0694">RNA-binding</keyword>
<gene>
    <name evidence="9" type="ORF">HMPREF9706_00669</name>
</gene>